<keyword evidence="4" id="KW-1133">Transmembrane helix</keyword>
<comment type="similarity">
    <text evidence="1">Belongs to the glycosyltransferase 2 family.</text>
</comment>
<gene>
    <name evidence="6" type="ORF">CU635_22145</name>
    <name evidence="7" type="ORF">CVD25_18810</name>
</gene>
<dbReference type="PANTHER" id="PTHR22916">
    <property type="entry name" value="GLYCOSYLTRANSFERASE"/>
    <property type="match status" value="1"/>
</dbReference>
<dbReference type="Pfam" id="PF00535">
    <property type="entry name" value="Glycos_transf_2"/>
    <property type="match status" value="1"/>
</dbReference>
<dbReference type="GO" id="GO:0016757">
    <property type="term" value="F:glycosyltransferase activity"/>
    <property type="evidence" value="ECO:0007669"/>
    <property type="project" value="UniProtKB-KW"/>
</dbReference>
<proteinExistence type="inferred from homology"/>
<reference evidence="6 8" key="1">
    <citation type="submission" date="2017-11" db="EMBL/GenBank/DDBJ databases">
        <title>Comparitive Functional Genomics of Dry Heat Resistant strains isolated from the Viking Spacecraft.</title>
        <authorList>
            <person name="Seuylemezian A."/>
            <person name="Cooper K."/>
            <person name="Vaishampayan P."/>
        </authorList>
    </citation>
    <scope>NUCLEOTIDE SEQUENCE [LARGE SCALE GENOMIC DNA]</scope>
    <source>
        <strain evidence="6 8">M4.6</strain>
    </source>
</reference>
<dbReference type="InterPro" id="IPR001173">
    <property type="entry name" value="Glyco_trans_2-like"/>
</dbReference>
<evidence type="ECO:0000256" key="3">
    <source>
        <dbReference type="ARBA" id="ARBA00022679"/>
    </source>
</evidence>
<accession>A0A2N5GFX2</accession>
<dbReference type="Proteomes" id="UP000234951">
    <property type="component" value="Unassembled WGS sequence"/>
</dbReference>
<dbReference type="CDD" id="cd00761">
    <property type="entry name" value="Glyco_tranf_GTA_type"/>
    <property type="match status" value="1"/>
</dbReference>
<dbReference type="Gene3D" id="3.90.550.10">
    <property type="entry name" value="Spore Coat Polysaccharide Biosynthesis Protein SpsA, Chain A"/>
    <property type="match status" value="1"/>
</dbReference>
<comment type="caution">
    <text evidence="6">The sequence shown here is derived from an EMBL/GenBank/DDBJ whole genome shotgun (WGS) entry which is preliminary data.</text>
</comment>
<evidence type="ECO:0000256" key="1">
    <source>
        <dbReference type="ARBA" id="ARBA00006739"/>
    </source>
</evidence>
<keyword evidence="3 6" id="KW-0808">Transferase</keyword>
<keyword evidence="4" id="KW-0472">Membrane</keyword>
<dbReference type="PANTHER" id="PTHR22916:SF51">
    <property type="entry name" value="GLYCOSYLTRANSFERASE EPSH-RELATED"/>
    <property type="match status" value="1"/>
</dbReference>
<dbReference type="EMBL" id="PGVA01000083">
    <property type="protein sequence ID" value="PLR79633.1"/>
    <property type="molecule type" value="Genomic_DNA"/>
</dbReference>
<dbReference type="RefSeq" id="WP_101579521.1">
    <property type="nucleotide sequence ID" value="NZ_PGVA01000083.1"/>
</dbReference>
<dbReference type="AlphaFoldDB" id="A0A2N5GFX2"/>
<evidence type="ECO:0000256" key="4">
    <source>
        <dbReference type="SAM" id="Phobius"/>
    </source>
</evidence>
<evidence type="ECO:0000256" key="2">
    <source>
        <dbReference type="ARBA" id="ARBA00022676"/>
    </source>
</evidence>
<evidence type="ECO:0000313" key="9">
    <source>
        <dbReference type="Proteomes" id="UP000235114"/>
    </source>
</evidence>
<organism evidence="6 8">
    <name type="scientific">Bacillus canaveralius</name>
    <dbReference type="NCBI Taxonomy" id="1403243"/>
    <lineage>
        <taxon>Bacteria</taxon>
        <taxon>Bacillati</taxon>
        <taxon>Bacillota</taxon>
        <taxon>Bacilli</taxon>
        <taxon>Bacillales</taxon>
        <taxon>Bacillaceae</taxon>
        <taxon>Bacillus</taxon>
    </lineage>
</organism>
<evidence type="ECO:0000313" key="6">
    <source>
        <dbReference type="EMBL" id="PLR79633.1"/>
    </source>
</evidence>
<keyword evidence="9" id="KW-1185">Reference proteome</keyword>
<feature type="domain" description="Glycosyltransferase 2-like" evidence="5">
    <location>
        <begin position="6"/>
        <end position="126"/>
    </location>
</feature>
<dbReference type="OrthoDB" id="396512at2"/>
<evidence type="ECO:0000313" key="8">
    <source>
        <dbReference type="Proteomes" id="UP000234951"/>
    </source>
</evidence>
<dbReference type="Proteomes" id="UP000235114">
    <property type="component" value="Unassembled WGS sequence"/>
</dbReference>
<feature type="transmembrane region" description="Helical" evidence="4">
    <location>
        <begin position="323"/>
        <end position="347"/>
    </location>
</feature>
<reference evidence="7 9" key="2">
    <citation type="submission" date="2017-12" db="EMBL/GenBank/DDBJ databases">
        <title>Comparative Functional Genomics of Dry Heat Resistant strains isolated from the Viking Spacecraft.</title>
        <authorList>
            <person name="Seuylemezian A."/>
            <person name="Cooper K."/>
            <person name="Vaishampayan P."/>
        </authorList>
    </citation>
    <scope>NUCLEOTIDE SEQUENCE [LARGE SCALE GENOMIC DNA]</scope>
    <source>
        <strain evidence="7 9">ATCC 29669</strain>
    </source>
</reference>
<dbReference type="EMBL" id="PGVD01000058">
    <property type="protein sequence ID" value="PLR92064.1"/>
    <property type="molecule type" value="Genomic_DNA"/>
</dbReference>
<evidence type="ECO:0000313" key="7">
    <source>
        <dbReference type="EMBL" id="PLR92064.1"/>
    </source>
</evidence>
<name>A0A2N5GFX2_9BACI</name>
<dbReference type="SUPFAM" id="SSF53448">
    <property type="entry name" value="Nucleotide-diphospho-sugar transferases"/>
    <property type="match status" value="1"/>
</dbReference>
<protein>
    <submittedName>
        <fullName evidence="6">Glycosyl transferase family 2</fullName>
    </submittedName>
</protein>
<sequence>MRPKVSIVVPIYNVESYLRRCLDSLLSQTLIEIEIIAINDGSTDSSGKILQEYSVKDNRLKVIDKPNSGVSSARNHGIRFATGDYIGFVDSDDWINVKMYEEMYNAALKEDADIVMCTYVREFGSHSKVKNFNLPEKVQYDKEELNAKILRRLVGPLNEEVANPEFLDAWGTVWSKIYRTEMLIENNLLFTDLMEIGTNEDSLFNIEAFYYAKSFVFLNSPYYHYWRNNSSSVSAGYNPNLIDQWFNLYGKISEFIENKSMNKDYYKALNNRICLNTLGLGLNTISTANNSPPFLKLRKISHILNDQRIKRSFKQLELSEFSIVWRAFYFCAKMRFAGGLYFMLLAIQQLRKIVR</sequence>
<keyword evidence="4" id="KW-0812">Transmembrane</keyword>
<dbReference type="InterPro" id="IPR029044">
    <property type="entry name" value="Nucleotide-diphossugar_trans"/>
</dbReference>
<evidence type="ECO:0000259" key="5">
    <source>
        <dbReference type="Pfam" id="PF00535"/>
    </source>
</evidence>
<keyword evidence="2" id="KW-0328">Glycosyltransferase</keyword>